<dbReference type="EMBL" id="JAABOE010000149">
    <property type="protein sequence ID" value="KAF3161333.1"/>
    <property type="molecule type" value="Genomic_DNA"/>
</dbReference>
<dbReference type="InterPro" id="IPR000210">
    <property type="entry name" value="BTB/POZ_dom"/>
</dbReference>
<dbReference type="SUPFAM" id="SSF54695">
    <property type="entry name" value="POZ domain"/>
    <property type="match status" value="1"/>
</dbReference>
<evidence type="ECO:0000259" key="1">
    <source>
        <dbReference type="PROSITE" id="PS50097"/>
    </source>
</evidence>
<dbReference type="PROSITE" id="PS50097">
    <property type="entry name" value="BTB"/>
    <property type="match status" value="1"/>
</dbReference>
<dbReference type="AlphaFoldDB" id="A0A7C8K446"/>
<feature type="domain" description="BTB" evidence="1">
    <location>
        <begin position="26"/>
        <end position="85"/>
    </location>
</feature>
<dbReference type="Proteomes" id="UP000479691">
    <property type="component" value="Unassembled WGS sequence"/>
</dbReference>
<evidence type="ECO:0000313" key="3">
    <source>
        <dbReference type="Proteomes" id="UP000479691"/>
    </source>
</evidence>
<evidence type="ECO:0000313" key="2">
    <source>
        <dbReference type="EMBL" id="KAF3161333.1"/>
    </source>
</evidence>
<reference evidence="2 3" key="1">
    <citation type="submission" date="2019-06" db="EMBL/GenBank/DDBJ databases">
        <authorList>
            <person name="Palmer J.M."/>
        </authorList>
    </citation>
    <scope>NUCLEOTIDE SEQUENCE [LARGE SCALE GENOMIC DNA]</scope>
    <source>
        <strain evidence="2 3">TWF788</strain>
    </source>
</reference>
<name>A0A7C8K446_ORBOL</name>
<sequence length="229" mass="26915">MALYKLTRMFTNVILVRSPLYLYFEPDTTLVVEEEEIKVHETVIVVYSGFFKAALNSGLKESHERRIEIHEIGLDTMTVVLNWLYRVPLTPLYDTDLKKEETVINLFSDTTVEKIDNILRAFDFLQIKGAEVFYWRFMEDQCRKFKWQHSYDFVPEICHNIPTALNSFYRYGYSLPEESLDGIIREVKERGGKGFIKNLRDGLKELEEPDPRFLRDLSVSLANILAKSR</sequence>
<dbReference type="Pfam" id="PF00651">
    <property type="entry name" value="BTB"/>
    <property type="match status" value="1"/>
</dbReference>
<dbReference type="InterPro" id="IPR011333">
    <property type="entry name" value="SKP1/BTB/POZ_sf"/>
</dbReference>
<dbReference type="SMART" id="SM00225">
    <property type="entry name" value="BTB"/>
    <property type="match status" value="1"/>
</dbReference>
<dbReference type="Gene3D" id="3.30.710.10">
    <property type="entry name" value="Potassium Channel Kv1.1, Chain A"/>
    <property type="match status" value="1"/>
</dbReference>
<proteinExistence type="predicted"/>
<gene>
    <name evidence="2" type="ORF">TWF788_002540</name>
</gene>
<dbReference type="CDD" id="cd18186">
    <property type="entry name" value="BTB_POZ_ZBTB_KLHL-like"/>
    <property type="match status" value="1"/>
</dbReference>
<protein>
    <recommendedName>
        <fullName evidence="1">BTB domain-containing protein</fullName>
    </recommendedName>
</protein>
<accession>A0A7C8K446</accession>
<comment type="caution">
    <text evidence="2">The sequence shown here is derived from an EMBL/GenBank/DDBJ whole genome shotgun (WGS) entry which is preliminary data.</text>
</comment>
<organism evidence="2 3">
    <name type="scientific">Orbilia oligospora</name>
    <name type="common">Nematode-trapping fungus</name>
    <name type="synonym">Arthrobotrys oligospora</name>
    <dbReference type="NCBI Taxonomy" id="2813651"/>
    <lineage>
        <taxon>Eukaryota</taxon>
        <taxon>Fungi</taxon>
        <taxon>Dikarya</taxon>
        <taxon>Ascomycota</taxon>
        <taxon>Pezizomycotina</taxon>
        <taxon>Orbiliomycetes</taxon>
        <taxon>Orbiliales</taxon>
        <taxon>Orbiliaceae</taxon>
        <taxon>Orbilia</taxon>
    </lineage>
</organism>